<dbReference type="EMBL" id="KZ989109">
    <property type="protein sequence ID" value="RKP28296.1"/>
    <property type="molecule type" value="Genomic_DNA"/>
</dbReference>
<name>A0A4P9Z6Q4_9FUNG</name>
<dbReference type="SUPFAM" id="SSF82866">
    <property type="entry name" value="Multidrug efflux transporter AcrB transmembrane domain"/>
    <property type="match status" value="2"/>
</dbReference>
<keyword evidence="9" id="KW-1185">Reference proteome</keyword>
<feature type="transmembrane region" description="Helical" evidence="6">
    <location>
        <begin position="856"/>
        <end position="876"/>
    </location>
</feature>
<dbReference type="OrthoDB" id="10538372at2759"/>
<dbReference type="Proteomes" id="UP000278143">
    <property type="component" value="Unassembled WGS sequence"/>
</dbReference>
<feature type="transmembrane region" description="Helical" evidence="6">
    <location>
        <begin position="767"/>
        <end position="787"/>
    </location>
</feature>
<dbReference type="InterPro" id="IPR017841">
    <property type="entry name" value="Hopanoid_biosynth_HpnN"/>
</dbReference>
<feature type="transmembrane region" description="Helical" evidence="6">
    <location>
        <begin position="347"/>
        <end position="365"/>
    </location>
</feature>
<evidence type="ECO:0000259" key="7">
    <source>
        <dbReference type="PROSITE" id="PS50156"/>
    </source>
</evidence>
<evidence type="ECO:0000313" key="8">
    <source>
        <dbReference type="EMBL" id="RKP28296.1"/>
    </source>
</evidence>
<keyword evidence="4 6" id="KW-1133">Transmembrane helix</keyword>
<evidence type="ECO:0000256" key="5">
    <source>
        <dbReference type="ARBA" id="ARBA00023136"/>
    </source>
</evidence>
<dbReference type="Gene3D" id="1.20.1640.10">
    <property type="entry name" value="Multidrug efflux transporter AcrB transmembrane domain"/>
    <property type="match status" value="2"/>
</dbReference>
<evidence type="ECO:0000256" key="4">
    <source>
        <dbReference type="ARBA" id="ARBA00022989"/>
    </source>
</evidence>
<evidence type="ECO:0000313" key="9">
    <source>
        <dbReference type="Proteomes" id="UP000278143"/>
    </source>
</evidence>
<evidence type="ECO:0000256" key="2">
    <source>
        <dbReference type="ARBA" id="ARBA00022475"/>
    </source>
</evidence>
<dbReference type="GO" id="GO:0005886">
    <property type="term" value="C:plasma membrane"/>
    <property type="evidence" value="ECO:0007669"/>
    <property type="project" value="UniProtKB-SubCell"/>
</dbReference>
<dbReference type="PANTHER" id="PTHR33406">
    <property type="entry name" value="MEMBRANE PROTEIN MJ1562-RELATED"/>
    <property type="match status" value="1"/>
</dbReference>
<dbReference type="InterPro" id="IPR050545">
    <property type="entry name" value="Mycobact_MmpL"/>
</dbReference>
<gene>
    <name evidence="8" type="ORF">SYNPS1DRAFT_20379</name>
</gene>
<evidence type="ECO:0000256" key="3">
    <source>
        <dbReference type="ARBA" id="ARBA00022692"/>
    </source>
</evidence>
<feature type="transmembrane region" description="Helical" evidence="6">
    <location>
        <begin position="372"/>
        <end position="392"/>
    </location>
</feature>
<accession>A0A4P9Z6Q4</accession>
<sequence>MYCNRQFNDTKTGAEMTTSYRNRADRFGAKFCRNLRQVAFLHLPKVGGRLDCVEQWVAFTPSWPPEIERKPVLTRTIVSLVRFCTRHAWLVLVAGLALAAVAGVYSHRNFAINTDVATLISPNLDWRKREIDFEKAFPGRNDSILAVVEAPTPELARQAGDALEKKLRPQTERFISIRRPGGGPFFDNNGLLFLPTPEVAKQTGQLASAAPLFDILVDDPSLRGLTGVLEFGLAGSQRGQYSRDSMARPLNLVADTVEKVVANKPATFSWKELSSNEPLTPADTRTLLLIRPVLDFKALEPGGAAVDAIREAAEDAKLAVDYSAKVRLTGPVPIANDEFATVQEGALVTHTGTVLIVLFILWCALKSSKIIGSVFITLVIGLSITTAVGLMLVGAFNLISIAFFVLFVGLGVDFGIQYSVRYRAERHEIDQLDPALEKAAEYSAVPLTLAAVATAAGFLSFLPTDYKGVSELGKIAGAGMIIAFIAAITVLPALLKIFNPPGEAEPLGFKFLAPVDSFLERHRVGVVAATLGVAVLGLPLLYFLQFDFNPMNLRSAKVESVATYLDLRRDPNTGTNAVEVMAPSAAAAKEIQERLAKLPEVSRTISLDTFIPDDQPAKLAIIRKAAASLNPILNETSRGSAPSDEENVAALKGSAESLRKTAGDDKGPGGATREKATATFISPLNVALDQVRGLLKAQPVSVKTLPPDILHDWTSADGRTRVEAQPKGDPNDNDTLRAFAGAVLKVQPDAIGGPISILKSGDTIVKAFIHAGFWALLSIAILLWIVLKRVGDVLLTLVPLVLAGVVTLEICVLIGLPMNFANIIALPLLLGIGVAFKIYYVTAWRAGQTDLLQSSLTRAIFFSAMTTATAFGSLWLSSHPGTSSMGKLLALSLVTTLAAAVLFQPALMGKPRDTEQK</sequence>
<reference evidence="9" key="1">
    <citation type="journal article" date="2018" name="Nat. Microbiol.">
        <title>Leveraging single-cell genomics to expand the fungal tree of life.</title>
        <authorList>
            <person name="Ahrendt S.R."/>
            <person name="Quandt C.A."/>
            <person name="Ciobanu D."/>
            <person name="Clum A."/>
            <person name="Salamov A."/>
            <person name="Andreopoulos B."/>
            <person name="Cheng J.F."/>
            <person name="Woyke T."/>
            <person name="Pelin A."/>
            <person name="Henrissat B."/>
            <person name="Reynolds N.K."/>
            <person name="Benny G.L."/>
            <person name="Smith M.E."/>
            <person name="James T.Y."/>
            <person name="Grigoriev I.V."/>
        </authorList>
    </citation>
    <scope>NUCLEOTIDE SEQUENCE [LARGE SCALE GENOMIC DNA]</scope>
    <source>
        <strain evidence="9">Benny S71-1</strain>
    </source>
</reference>
<feature type="transmembrane region" description="Helical" evidence="6">
    <location>
        <begin position="398"/>
        <end position="418"/>
    </location>
</feature>
<keyword evidence="5 6" id="KW-0472">Membrane</keyword>
<feature type="transmembrane region" description="Helical" evidence="6">
    <location>
        <begin position="475"/>
        <end position="495"/>
    </location>
</feature>
<feature type="transmembrane region" description="Helical" evidence="6">
    <location>
        <begin position="794"/>
        <end position="817"/>
    </location>
</feature>
<feature type="transmembrane region" description="Helical" evidence="6">
    <location>
        <begin position="888"/>
        <end position="907"/>
    </location>
</feature>
<comment type="subcellular location">
    <subcellularLocation>
        <location evidence="1">Cell membrane</location>
        <topology evidence="1">Multi-pass membrane protein</topology>
    </subcellularLocation>
</comment>
<evidence type="ECO:0000256" key="1">
    <source>
        <dbReference type="ARBA" id="ARBA00004651"/>
    </source>
</evidence>
<feature type="domain" description="SSD" evidence="7">
    <location>
        <begin position="373"/>
        <end position="497"/>
    </location>
</feature>
<organism evidence="8 9">
    <name type="scientific">Syncephalis pseudoplumigaleata</name>
    <dbReference type="NCBI Taxonomy" id="1712513"/>
    <lineage>
        <taxon>Eukaryota</taxon>
        <taxon>Fungi</taxon>
        <taxon>Fungi incertae sedis</taxon>
        <taxon>Zoopagomycota</taxon>
        <taxon>Zoopagomycotina</taxon>
        <taxon>Zoopagomycetes</taxon>
        <taxon>Zoopagales</taxon>
        <taxon>Piptocephalidaceae</taxon>
        <taxon>Syncephalis</taxon>
    </lineage>
</organism>
<feature type="transmembrane region" description="Helical" evidence="6">
    <location>
        <begin position="524"/>
        <end position="544"/>
    </location>
</feature>
<feature type="transmembrane region" description="Helical" evidence="6">
    <location>
        <begin position="823"/>
        <end position="844"/>
    </location>
</feature>
<feature type="transmembrane region" description="Helical" evidence="6">
    <location>
        <begin position="88"/>
        <end position="105"/>
    </location>
</feature>
<dbReference type="PROSITE" id="PS50156">
    <property type="entry name" value="SSD"/>
    <property type="match status" value="1"/>
</dbReference>
<dbReference type="InterPro" id="IPR000731">
    <property type="entry name" value="SSD"/>
</dbReference>
<keyword evidence="2" id="KW-1003">Cell membrane</keyword>
<dbReference type="PANTHER" id="PTHR33406:SF13">
    <property type="entry name" value="MEMBRANE PROTEIN YDFJ"/>
    <property type="match status" value="1"/>
</dbReference>
<protein>
    <recommendedName>
        <fullName evidence="7">SSD domain-containing protein</fullName>
    </recommendedName>
</protein>
<dbReference type="InterPro" id="IPR004869">
    <property type="entry name" value="MMPL_dom"/>
</dbReference>
<evidence type="ECO:0000256" key="6">
    <source>
        <dbReference type="SAM" id="Phobius"/>
    </source>
</evidence>
<feature type="transmembrane region" description="Helical" evidence="6">
    <location>
        <begin position="439"/>
        <end position="463"/>
    </location>
</feature>
<dbReference type="AlphaFoldDB" id="A0A4P9Z6Q4"/>
<keyword evidence="3 6" id="KW-0812">Transmembrane</keyword>
<proteinExistence type="predicted"/>
<dbReference type="Pfam" id="PF03176">
    <property type="entry name" value="MMPL"/>
    <property type="match status" value="2"/>
</dbReference>
<dbReference type="NCBIfam" id="TIGR03480">
    <property type="entry name" value="HpnN"/>
    <property type="match status" value="1"/>
</dbReference>